<dbReference type="SUPFAM" id="SSF54654">
    <property type="entry name" value="CI-2 family of serine protease inhibitors"/>
    <property type="match status" value="1"/>
</dbReference>
<dbReference type="STRING" id="1590841.A0A2R6QKY3"/>
<evidence type="ECO:0000256" key="2">
    <source>
        <dbReference type="ARBA" id="ARBA00022690"/>
    </source>
</evidence>
<dbReference type="Proteomes" id="UP000241394">
    <property type="component" value="Chromosome LG15"/>
</dbReference>
<keyword evidence="5" id="KW-1185">Reference proteome</keyword>
<evidence type="ECO:0000313" key="5">
    <source>
        <dbReference type="Proteomes" id="UP000241394"/>
    </source>
</evidence>
<dbReference type="OrthoDB" id="10013825at2759"/>
<reference evidence="4 5" key="1">
    <citation type="submission" date="2017-07" db="EMBL/GenBank/DDBJ databases">
        <title>An improved, manually edited Actinidia chinensis var. chinensis (kiwifruit) genome highlights the challenges associated with draft genomes and gene prediction in plants.</title>
        <authorList>
            <person name="Pilkington S."/>
            <person name="Crowhurst R."/>
            <person name="Hilario E."/>
            <person name="Nardozza S."/>
            <person name="Fraser L."/>
            <person name="Peng Y."/>
            <person name="Gunaseelan K."/>
            <person name="Simpson R."/>
            <person name="Tahir J."/>
            <person name="Deroles S."/>
            <person name="Templeton K."/>
            <person name="Luo Z."/>
            <person name="Davy M."/>
            <person name="Cheng C."/>
            <person name="Mcneilage M."/>
            <person name="Scaglione D."/>
            <person name="Liu Y."/>
            <person name="Zhang Q."/>
            <person name="Datson P."/>
            <person name="De Silva N."/>
            <person name="Gardiner S."/>
            <person name="Bassett H."/>
            <person name="Chagne D."/>
            <person name="Mccallum J."/>
            <person name="Dzierzon H."/>
            <person name="Deng C."/>
            <person name="Wang Y.-Y."/>
            <person name="Barron N."/>
            <person name="Manako K."/>
            <person name="Bowen J."/>
            <person name="Foster T."/>
            <person name="Erridge Z."/>
            <person name="Tiffin H."/>
            <person name="Waite C."/>
            <person name="Davies K."/>
            <person name="Grierson E."/>
            <person name="Laing W."/>
            <person name="Kirk R."/>
            <person name="Chen X."/>
            <person name="Wood M."/>
            <person name="Montefiori M."/>
            <person name="Brummell D."/>
            <person name="Schwinn K."/>
            <person name="Catanach A."/>
            <person name="Fullerton C."/>
            <person name="Li D."/>
            <person name="Meiyalaghan S."/>
            <person name="Nieuwenhuizen N."/>
            <person name="Read N."/>
            <person name="Prakash R."/>
            <person name="Hunter D."/>
            <person name="Zhang H."/>
            <person name="Mckenzie M."/>
            <person name="Knabel M."/>
            <person name="Harris A."/>
            <person name="Allan A."/>
            <person name="Chen A."/>
            <person name="Janssen B."/>
            <person name="Plunkett B."/>
            <person name="Dwamena C."/>
            <person name="Voogd C."/>
            <person name="Leif D."/>
            <person name="Lafferty D."/>
            <person name="Souleyre E."/>
            <person name="Varkonyi-Gasic E."/>
            <person name="Gambi F."/>
            <person name="Hanley J."/>
            <person name="Yao J.-L."/>
            <person name="Cheung J."/>
            <person name="David K."/>
            <person name="Warren B."/>
            <person name="Marsh K."/>
            <person name="Snowden K."/>
            <person name="Lin-Wang K."/>
            <person name="Brian L."/>
            <person name="Martinez-Sanchez M."/>
            <person name="Wang M."/>
            <person name="Ileperuma N."/>
            <person name="Macnee N."/>
            <person name="Campin R."/>
            <person name="Mcatee P."/>
            <person name="Drummond R."/>
            <person name="Espley R."/>
            <person name="Ireland H."/>
            <person name="Wu R."/>
            <person name="Atkinson R."/>
            <person name="Karunairetnam S."/>
            <person name="Bulley S."/>
            <person name="Chunkath S."/>
            <person name="Hanley Z."/>
            <person name="Storey R."/>
            <person name="Thrimawithana A."/>
            <person name="Thomson S."/>
            <person name="David C."/>
            <person name="Testolin R."/>
        </authorList>
    </citation>
    <scope>NUCLEOTIDE SEQUENCE [LARGE SCALE GENOMIC DNA]</scope>
    <source>
        <strain evidence="5">cv. Red5</strain>
        <tissue evidence="4">Young leaf</tissue>
    </source>
</reference>
<dbReference type="PANTHER" id="PTHR33091:SF29">
    <property type="entry name" value="SUBTILISIN INHIBITOR 1"/>
    <property type="match status" value="1"/>
</dbReference>
<dbReference type="InterPro" id="IPR036354">
    <property type="entry name" value="Prot_inh_pot1_sf"/>
</dbReference>
<evidence type="ECO:0000256" key="3">
    <source>
        <dbReference type="ARBA" id="ARBA00022900"/>
    </source>
</evidence>
<organism evidence="4 5">
    <name type="scientific">Actinidia chinensis var. chinensis</name>
    <name type="common">Chinese soft-hair kiwi</name>
    <dbReference type="NCBI Taxonomy" id="1590841"/>
    <lineage>
        <taxon>Eukaryota</taxon>
        <taxon>Viridiplantae</taxon>
        <taxon>Streptophyta</taxon>
        <taxon>Embryophyta</taxon>
        <taxon>Tracheophyta</taxon>
        <taxon>Spermatophyta</taxon>
        <taxon>Magnoliopsida</taxon>
        <taxon>eudicotyledons</taxon>
        <taxon>Gunneridae</taxon>
        <taxon>Pentapetalae</taxon>
        <taxon>asterids</taxon>
        <taxon>Ericales</taxon>
        <taxon>Actinidiaceae</taxon>
        <taxon>Actinidia</taxon>
    </lineage>
</organism>
<gene>
    <name evidence="4" type="ORF">CEY00_Acc17144</name>
</gene>
<dbReference type="Pfam" id="PF00280">
    <property type="entry name" value="potato_inhibit"/>
    <property type="match status" value="1"/>
</dbReference>
<evidence type="ECO:0000256" key="1">
    <source>
        <dbReference type="ARBA" id="ARBA00008210"/>
    </source>
</evidence>
<keyword evidence="3" id="KW-0722">Serine protease inhibitor</keyword>
<protein>
    <submittedName>
        <fullName evidence="4">Wound-induced proteinase inhibitor 1 like</fullName>
    </submittedName>
</protein>
<dbReference type="Gene3D" id="3.30.10.10">
    <property type="entry name" value="Trypsin Inhibitor V, subunit A"/>
    <property type="match status" value="1"/>
</dbReference>
<reference evidence="5" key="2">
    <citation type="journal article" date="2018" name="BMC Genomics">
        <title>A manually annotated Actinidia chinensis var. chinensis (kiwifruit) genome highlights the challenges associated with draft genomes and gene prediction in plants.</title>
        <authorList>
            <person name="Pilkington S.M."/>
            <person name="Crowhurst R."/>
            <person name="Hilario E."/>
            <person name="Nardozza S."/>
            <person name="Fraser L."/>
            <person name="Peng Y."/>
            <person name="Gunaseelan K."/>
            <person name="Simpson R."/>
            <person name="Tahir J."/>
            <person name="Deroles S.C."/>
            <person name="Templeton K."/>
            <person name="Luo Z."/>
            <person name="Davy M."/>
            <person name="Cheng C."/>
            <person name="McNeilage M."/>
            <person name="Scaglione D."/>
            <person name="Liu Y."/>
            <person name="Zhang Q."/>
            <person name="Datson P."/>
            <person name="De Silva N."/>
            <person name="Gardiner S.E."/>
            <person name="Bassett H."/>
            <person name="Chagne D."/>
            <person name="McCallum J."/>
            <person name="Dzierzon H."/>
            <person name="Deng C."/>
            <person name="Wang Y.Y."/>
            <person name="Barron L."/>
            <person name="Manako K."/>
            <person name="Bowen J."/>
            <person name="Foster T.M."/>
            <person name="Erridge Z.A."/>
            <person name="Tiffin H."/>
            <person name="Waite C.N."/>
            <person name="Davies K.M."/>
            <person name="Grierson E.P."/>
            <person name="Laing W.A."/>
            <person name="Kirk R."/>
            <person name="Chen X."/>
            <person name="Wood M."/>
            <person name="Montefiori M."/>
            <person name="Brummell D.A."/>
            <person name="Schwinn K.E."/>
            <person name="Catanach A."/>
            <person name="Fullerton C."/>
            <person name="Li D."/>
            <person name="Meiyalaghan S."/>
            <person name="Nieuwenhuizen N."/>
            <person name="Read N."/>
            <person name="Prakash R."/>
            <person name="Hunter D."/>
            <person name="Zhang H."/>
            <person name="McKenzie M."/>
            <person name="Knabel M."/>
            <person name="Harris A."/>
            <person name="Allan A.C."/>
            <person name="Gleave A."/>
            <person name="Chen A."/>
            <person name="Janssen B.J."/>
            <person name="Plunkett B."/>
            <person name="Ampomah-Dwamena C."/>
            <person name="Voogd C."/>
            <person name="Leif D."/>
            <person name="Lafferty D."/>
            <person name="Souleyre E.J.F."/>
            <person name="Varkonyi-Gasic E."/>
            <person name="Gambi F."/>
            <person name="Hanley J."/>
            <person name="Yao J.L."/>
            <person name="Cheung J."/>
            <person name="David K.M."/>
            <person name="Warren B."/>
            <person name="Marsh K."/>
            <person name="Snowden K.C."/>
            <person name="Lin-Wang K."/>
            <person name="Brian L."/>
            <person name="Martinez-Sanchez M."/>
            <person name="Wang M."/>
            <person name="Ileperuma N."/>
            <person name="Macnee N."/>
            <person name="Campin R."/>
            <person name="McAtee P."/>
            <person name="Drummond R.S.M."/>
            <person name="Espley R.V."/>
            <person name="Ireland H.S."/>
            <person name="Wu R."/>
            <person name="Atkinson R.G."/>
            <person name="Karunairetnam S."/>
            <person name="Bulley S."/>
            <person name="Chunkath S."/>
            <person name="Hanley Z."/>
            <person name="Storey R."/>
            <person name="Thrimawithana A.H."/>
            <person name="Thomson S."/>
            <person name="David C."/>
            <person name="Testolin R."/>
            <person name="Huang H."/>
            <person name="Hellens R.P."/>
            <person name="Schaffer R.J."/>
        </authorList>
    </citation>
    <scope>NUCLEOTIDE SEQUENCE [LARGE SCALE GENOMIC DNA]</scope>
    <source>
        <strain evidence="5">cv. Red5</strain>
    </source>
</reference>
<dbReference type="GO" id="GO:0009611">
    <property type="term" value="P:response to wounding"/>
    <property type="evidence" value="ECO:0007669"/>
    <property type="project" value="InterPro"/>
</dbReference>
<dbReference type="InterPro" id="IPR000864">
    <property type="entry name" value="Prot_inh_pot1"/>
</dbReference>
<proteinExistence type="inferred from homology"/>
<dbReference type="EMBL" id="NKQK01000015">
    <property type="protein sequence ID" value="PSS10056.1"/>
    <property type="molecule type" value="Genomic_DNA"/>
</dbReference>
<dbReference type="OMA" id="CEDIICC"/>
<sequence length="92" mass="9783">MEAVKNFGCLPCDCSGNSCGKDPSFQGIKLEWPELVGAKQSYATAVIEKENPLVTVIPLPEGAVGLTDLCCNRVYLFVTKLGGVVIQVPRVG</sequence>
<keyword evidence="2" id="KW-0646">Protease inhibitor</keyword>
<dbReference type="Gramene" id="PSS10056">
    <property type="protein sequence ID" value="PSS10056"/>
    <property type="gene ID" value="CEY00_Acc17144"/>
</dbReference>
<evidence type="ECO:0000313" key="4">
    <source>
        <dbReference type="EMBL" id="PSS10056.1"/>
    </source>
</evidence>
<dbReference type="GO" id="GO:0004867">
    <property type="term" value="F:serine-type endopeptidase inhibitor activity"/>
    <property type="evidence" value="ECO:0007669"/>
    <property type="project" value="UniProtKB-KW"/>
</dbReference>
<dbReference type="PANTHER" id="PTHR33091">
    <property type="entry name" value="PROTEIN, PUTATIVE, EXPRESSED-RELATED"/>
    <property type="match status" value="1"/>
</dbReference>
<accession>A0A2R6QKY3</accession>
<comment type="similarity">
    <text evidence="1">Belongs to the protease inhibitor I13 (potato type I serine protease inhibitor) family.</text>
</comment>
<dbReference type="AlphaFoldDB" id="A0A2R6QKY3"/>
<name>A0A2R6QKY3_ACTCC</name>
<dbReference type="InParanoid" id="A0A2R6QKY3"/>
<comment type="caution">
    <text evidence="4">The sequence shown here is derived from an EMBL/GenBank/DDBJ whole genome shotgun (WGS) entry which is preliminary data.</text>
</comment>